<dbReference type="RefSeq" id="WP_251777136.1">
    <property type="nucleotide sequence ID" value="NZ_JAMKFE010000003.1"/>
</dbReference>
<evidence type="ECO:0000313" key="3">
    <source>
        <dbReference type="Proteomes" id="UP001165541"/>
    </source>
</evidence>
<evidence type="ECO:0000256" key="1">
    <source>
        <dbReference type="SAM" id="MobiDB-lite"/>
    </source>
</evidence>
<feature type="compositionally biased region" description="Basic and acidic residues" evidence="1">
    <location>
        <begin position="103"/>
        <end position="120"/>
    </location>
</feature>
<dbReference type="EMBL" id="JAMKFE010000003">
    <property type="protein sequence ID" value="MCM5678944.1"/>
    <property type="molecule type" value="Genomic_DNA"/>
</dbReference>
<sequence>MAVIRLQVEIDSAVYPELYAGLYAIERPQAREERLRQLAASGLLWEGVRMRGSAGAVTHPQPPATASVPVLFDVVDDGTRGSHAATEPPLPPALEAGVYRPGARSERVKRMRDRGLFKNG</sequence>
<organism evidence="2 3">
    <name type="scientific">Caldimonas mangrovi</name>
    <dbReference type="NCBI Taxonomy" id="2944811"/>
    <lineage>
        <taxon>Bacteria</taxon>
        <taxon>Pseudomonadati</taxon>
        <taxon>Pseudomonadota</taxon>
        <taxon>Betaproteobacteria</taxon>
        <taxon>Burkholderiales</taxon>
        <taxon>Sphaerotilaceae</taxon>
        <taxon>Caldimonas</taxon>
    </lineage>
</organism>
<evidence type="ECO:0000313" key="2">
    <source>
        <dbReference type="EMBL" id="MCM5678944.1"/>
    </source>
</evidence>
<comment type="caution">
    <text evidence="2">The sequence shown here is derived from an EMBL/GenBank/DDBJ whole genome shotgun (WGS) entry which is preliminary data.</text>
</comment>
<gene>
    <name evidence="2" type="ORF">M8A51_05300</name>
</gene>
<reference evidence="2" key="1">
    <citation type="submission" date="2022-05" db="EMBL/GenBank/DDBJ databases">
        <title>Schlegelella sp. nov., isolated from mangrove soil.</title>
        <authorList>
            <person name="Liu Y."/>
            <person name="Ge X."/>
            <person name="Liu W."/>
        </authorList>
    </citation>
    <scope>NUCLEOTIDE SEQUENCE</scope>
    <source>
        <strain evidence="2">S2-27</strain>
    </source>
</reference>
<dbReference type="Proteomes" id="UP001165541">
    <property type="component" value="Unassembled WGS sequence"/>
</dbReference>
<proteinExistence type="predicted"/>
<protein>
    <submittedName>
        <fullName evidence="2">Uncharacterized protein</fullName>
    </submittedName>
</protein>
<keyword evidence="3" id="KW-1185">Reference proteome</keyword>
<feature type="region of interest" description="Disordered" evidence="1">
    <location>
        <begin position="79"/>
        <end position="120"/>
    </location>
</feature>
<name>A0ABT0YKK9_9BURK</name>
<accession>A0ABT0YKK9</accession>